<feature type="repeat" description="ARM" evidence="2">
    <location>
        <begin position="433"/>
        <end position="477"/>
    </location>
</feature>
<dbReference type="Gene3D" id="1.25.10.10">
    <property type="entry name" value="Leucine-rich Repeat Variant"/>
    <property type="match status" value="4"/>
</dbReference>
<keyword evidence="7" id="KW-1185">Reference proteome</keyword>
<dbReference type="PROSITE" id="PS50176">
    <property type="entry name" value="ARM_REPEAT"/>
    <property type="match status" value="4"/>
</dbReference>
<keyword evidence="1" id="KW-0677">Repeat</keyword>
<feature type="compositionally biased region" description="Low complexity" evidence="4">
    <location>
        <begin position="288"/>
        <end position="299"/>
    </location>
</feature>
<gene>
    <name evidence="6" type="ORF">CYMTET_27300</name>
</gene>
<dbReference type="InterPro" id="IPR016024">
    <property type="entry name" value="ARM-type_fold"/>
</dbReference>
<feature type="compositionally biased region" description="Polar residues" evidence="4">
    <location>
        <begin position="106"/>
        <end position="118"/>
    </location>
</feature>
<reference evidence="6 7" key="1">
    <citation type="journal article" date="2015" name="Genome Biol. Evol.">
        <title>Comparative Genomics of a Bacterivorous Green Alga Reveals Evolutionary Causalities and Consequences of Phago-Mixotrophic Mode of Nutrition.</title>
        <authorList>
            <person name="Burns J.A."/>
            <person name="Paasch A."/>
            <person name="Narechania A."/>
            <person name="Kim E."/>
        </authorList>
    </citation>
    <scope>NUCLEOTIDE SEQUENCE [LARGE SCALE GENOMIC DNA]</scope>
    <source>
        <strain evidence="6 7">PLY_AMNH</strain>
    </source>
</reference>
<dbReference type="PANTHER" id="PTHR22895">
    <property type="entry name" value="ARMADILLO REPEAT-CONTAINING PROTEIN 6"/>
    <property type="match status" value="1"/>
</dbReference>
<feature type="repeat" description="ARM" evidence="2">
    <location>
        <begin position="972"/>
        <end position="1022"/>
    </location>
</feature>
<dbReference type="Proteomes" id="UP001190700">
    <property type="component" value="Unassembled WGS sequence"/>
</dbReference>
<evidence type="ECO:0000259" key="5">
    <source>
        <dbReference type="Pfam" id="PF23744"/>
    </source>
</evidence>
<name>A0AAE0KX16_9CHLO</name>
<feature type="repeat" description="ARM" evidence="2">
    <location>
        <begin position="929"/>
        <end position="973"/>
    </location>
</feature>
<protein>
    <recommendedName>
        <fullName evidence="5">LRRK2 ARM repeat domain-containing protein</fullName>
    </recommendedName>
</protein>
<evidence type="ECO:0000256" key="1">
    <source>
        <dbReference type="ARBA" id="ARBA00022737"/>
    </source>
</evidence>
<sequence length="1460" mass="158341">AFECGGVQVTLQVLENFSTDPVHMTWACKALWQLTHYFKARQEATEHRAVELLLYPICKYLYDPNVVPTEEYQVYLATPIDERVDLPDHGALQMVDIIQADAATSATINDQGNSNSDAATKEKGPSATQDAEPDSAPVLSSQTDLALEEEPMPRSEREKQRYLGLKDLKPFSREAPSSKGRVGNASSKLRNMMGCAQVEGGTGVAGEDDAGGGASSTERDDGGIASKKKPWRGNCFKAKQAVVDEALESEAPSIEAVKKVQKKEKKKKYADESSDSDESEEEEKAKVEASPSTDAPKNPAADDDDEDLGPRYPIGSGAGSEIQEFGCGALANLAMHPDSRRVVARQGGIQAAAWAMRSHVKRPFVNQEACRLVANVAQSIEFEAKAVGFGCMDVVIDALLMHDLHSKVQEHGCRAVANMCQTSGNEVKAGVLKGIRAVVGALKTQVDDVGVIEHACRAIVRLAVTRENRDKINQAGGVKALAGHLRQHLSNEVVQEWLCHATSSLLGKLDAQGVFAASVGVANTATSLKEHIKVAGVQEYGCLVLAHLALSEDTKVRYKVVSCGGIECAVNAMKAHPEHAGVQEYAAKCIANISHDKQTEVTISKSGCIRVLLDAFSGHPLHIGVQEEASRAMANLSRFPGNEVFSTRMWAPNSVTAVCTALTTHTGQPVVVEEASRALAYLVVKNDMHGHNRQLLAAKLGATQAIIAGMAAFSQNENLQRWTGLALANLAQAKENKELQAVSGGVERVVSTMNTHSDVGDVQMEACMALANLAETVDNKARIHETEGTLAIVAAMNNHLGHFRMQYQACRALANLAEDPVVQAAIIKLEAVEAVVQALEMHIGNVAVQEEGVRSLANVAELDQNKFTVASTGGIEALVAGMTEHLESSGVQRYGCRAVANLMEKGFSNNLQVKHLEFHIKICHVTAAGGVECVVKGMVSHISVIEVQEEGCKALANLAENHENKSHLASSGAIEAVLNAMKVHNLRSNNAIEVRLLRQACRALSNLAVNEQNELKLMKIGGIEAVLAAMAAKEADLETQRYAIAYLGAMAIHEAHALKISALGGIEAVVKALGEHAQVPVQEESCRTLATLAQNHSLPSTVASKGAIEAVIKCMALRKENCFIQEYGCLFLGNIAGNGEEEQEKVANKGGIEAVVAALEIHRDRREIQEEGCRALTTSGWRACRDRREIQEEGCRALARLSESSENKVRMGDAGAIEAVLKTLNFQLDESGVVKYACWALAKLTEKCPENEIRGMQSNGVEMVAIALKRYPDRISVQEYGQWALLNLTKCGTDMEWPPPQPITDEARLARAGGSNMLDTIRSHPRMLRGEGDDIDAVGPTQFRPPKFREPSPERPPVLGAILEEADAGPVVAYYTVYKRENTPPLTRGATDVSPGKHRKQWTKQQLDQQQLWELEEKILQSKEEEERMLLEEELQREREARWQEQDEAKLAEQALWATG</sequence>
<evidence type="ECO:0000256" key="3">
    <source>
        <dbReference type="SAM" id="Coils"/>
    </source>
</evidence>
<evidence type="ECO:0000256" key="4">
    <source>
        <dbReference type="SAM" id="MobiDB-lite"/>
    </source>
</evidence>
<evidence type="ECO:0000313" key="6">
    <source>
        <dbReference type="EMBL" id="KAK3263926.1"/>
    </source>
</evidence>
<feature type="domain" description="LRRK2 ARM repeat" evidence="5">
    <location>
        <begin position="528"/>
        <end position="816"/>
    </location>
</feature>
<evidence type="ECO:0000313" key="7">
    <source>
        <dbReference type="Proteomes" id="UP001190700"/>
    </source>
</evidence>
<dbReference type="EMBL" id="LGRX02014928">
    <property type="protein sequence ID" value="KAK3263926.1"/>
    <property type="molecule type" value="Genomic_DNA"/>
</dbReference>
<dbReference type="SMART" id="SM00185">
    <property type="entry name" value="ARM"/>
    <property type="match status" value="17"/>
</dbReference>
<feature type="region of interest" description="Disordered" evidence="4">
    <location>
        <begin position="1330"/>
        <end position="1355"/>
    </location>
</feature>
<dbReference type="Pfam" id="PF23744">
    <property type="entry name" value="ARM_LRRK2"/>
    <property type="match status" value="1"/>
</dbReference>
<feature type="region of interest" description="Disordered" evidence="4">
    <location>
        <begin position="257"/>
        <end position="315"/>
    </location>
</feature>
<feature type="non-terminal residue" evidence="6">
    <location>
        <position position="1"/>
    </location>
</feature>
<evidence type="ECO:0000256" key="2">
    <source>
        <dbReference type="PROSITE-ProRule" id="PRU00259"/>
    </source>
</evidence>
<keyword evidence="3" id="KW-0175">Coiled coil</keyword>
<feature type="compositionally biased region" description="Basic and acidic residues" evidence="4">
    <location>
        <begin position="151"/>
        <end position="172"/>
    </location>
</feature>
<accession>A0AAE0KX16</accession>
<feature type="compositionally biased region" description="Basic residues" evidence="4">
    <location>
        <begin position="259"/>
        <end position="268"/>
    </location>
</feature>
<feature type="repeat" description="ARM" evidence="2">
    <location>
        <begin position="744"/>
        <end position="788"/>
    </location>
</feature>
<feature type="region of interest" description="Disordered" evidence="4">
    <location>
        <begin position="106"/>
        <end position="230"/>
    </location>
</feature>
<comment type="caution">
    <text evidence="6">The sequence shown here is derived from an EMBL/GenBank/DDBJ whole genome shotgun (WGS) entry which is preliminary data.</text>
</comment>
<dbReference type="SUPFAM" id="SSF48371">
    <property type="entry name" value="ARM repeat"/>
    <property type="match status" value="4"/>
</dbReference>
<feature type="coiled-coil region" evidence="3">
    <location>
        <begin position="1421"/>
        <end position="1448"/>
    </location>
</feature>
<dbReference type="InterPro" id="IPR011989">
    <property type="entry name" value="ARM-like"/>
</dbReference>
<organism evidence="6 7">
    <name type="scientific">Cymbomonas tetramitiformis</name>
    <dbReference type="NCBI Taxonomy" id="36881"/>
    <lineage>
        <taxon>Eukaryota</taxon>
        <taxon>Viridiplantae</taxon>
        <taxon>Chlorophyta</taxon>
        <taxon>Pyramimonadophyceae</taxon>
        <taxon>Pyramimonadales</taxon>
        <taxon>Pyramimonadaceae</taxon>
        <taxon>Cymbomonas</taxon>
    </lineage>
</organism>
<proteinExistence type="predicted"/>
<dbReference type="InterPro" id="IPR000225">
    <property type="entry name" value="Armadillo"/>
</dbReference>
<feature type="compositionally biased region" description="Acidic residues" evidence="4">
    <location>
        <begin position="272"/>
        <end position="282"/>
    </location>
</feature>
<dbReference type="PANTHER" id="PTHR22895:SF0">
    <property type="entry name" value="ARMADILLO REPEAT-CONTAINING PROTEIN 6"/>
    <property type="match status" value="1"/>
</dbReference>
<dbReference type="InterPro" id="IPR056597">
    <property type="entry name" value="ARM_LRRK2"/>
</dbReference>